<feature type="compositionally biased region" description="Low complexity" evidence="9">
    <location>
        <begin position="255"/>
        <end position="266"/>
    </location>
</feature>
<keyword evidence="6 8" id="KW-0040">ANK repeat</keyword>
<keyword evidence="5" id="KW-0638">Presynaptic neurotoxin</keyword>
<dbReference type="InterPro" id="IPR009072">
    <property type="entry name" value="Histone-fold"/>
</dbReference>
<dbReference type="Pfam" id="PF00651">
    <property type="entry name" value="BTB"/>
    <property type="match status" value="1"/>
</dbReference>
<dbReference type="InterPro" id="IPR052089">
    <property type="entry name" value="Ankyrin-BTB/POZ_domain"/>
</dbReference>
<dbReference type="PANTHER" id="PTHR46071">
    <property type="entry name" value="ANKYRIN REPEAT AND BTB/POZ DOMAIN-CONTAINING"/>
    <property type="match status" value="1"/>
</dbReference>
<dbReference type="InterPro" id="IPR059008">
    <property type="entry name" value="ABTB2/3_histone"/>
</dbReference>
<comment type="caution">
    <text evidence="11">The sequence shown here is derived from an EMBL/GenBank/DDBJ whole genome shotgun (WGS) entry which is preliminary data.</text>
</comment>
<evidence type="ECO:0000259" key="10">
    <source>
        <dbReference type="PROSITE" id="PS50097"/>
    </source>
</evidence>
<reference evidence="11 12" key="1">
    <citation type="journal article" date="2017" name="Gigascience">
        <title>Draft genome of the honey bee ectoparasitic mite, Tropilaelaps mercedesae, is shaped by the parasitic life history.</title>
        <authorList>
            <person name="Dong X."/>
            <person name="Armstrong S.D."/>
            <person name="Xia D."/>
            <person name="Makepeace B.L."/>
            <person name="Darby A.C."/>
            <person name="Kadowaki T."/>
        </authorList>
    </citation>
    <scope>NUCLEOTIDE SEQUENCE [LARGE SCALE GENOMIC DNA]</scope>
    <source>
        <strain evidence="11">Wuxi-XJTLU</strain>
    </source>
</reference>
<dbReference type="Gene3D" id="3.30.710.10">
    <property type="entry name" value="Potassium Channel Kv1.1, Chain A"/>
    <property type="match status" value="1"/>
</dbReference>
<feature type="compositionally biased region" description="Polar residues" evidence="9">
    <location>
        <begin position="400"/>
        <end position="413"/>
    </location>
</feature>
<dbReference type="PROSITE" id="PS50088">
    <property type="entry name" value="ANK_REPEAT"/>
    <property type="match status" value="3"/>
</dbReference>
<feature type="repeat" description="ANK" evidence="8">
    <location>
        <begin position="948"/>
        <end position="980"/>
    </location>
</feature>
<dbReference type="GO" id="GO:0044231">
    <property type="term" value="C:host cell presynaptic membrane"/>
    <property type="evidence" value="ECO:0007669"/>
    <property type="project" value="UniProtKB-KW"/>
</dbReference>
<dbReference type="SMART" id="SM00225">
    <property type="entry name" value="BTB"/>
    <property type="match status" value="1"/>
</dbReference>
<feature type="compositionally biased region" description="Polar residues" evidence="9">
    <location>
        <begin position="360"/>
        <end position="390"/>
    </location>
</feature>
<dbReference type="SUPFAM" id="SSF54695">
    <property type="entry name" value="POZ domain"/>
    <property type="match status" value="1"/>
</dbReference>
<feature type="domain" description="BTB" evidence="10">
    <location>
        <begin position="1194"/>
        <end position="1258"/>
    </location>
</feature>
<dbReference type="GO" id="GO:0044218">
    <property type="term" value="C:other organism cell membrane"/>
    <property type="evidence" value="ECO:0007669"/>
    <property type="project" value="UniProtKB-KW"/>
</dbReference>
<evidence type="ECO:0000256" key="4">
    <source>
        <dbReference type="ARBA" id="ARBA00022737"/>
    </source>
</evidence>
<dbReference type="Gene3D" id="1.25.40.20">
    <property type="entry name" value="Ankyrin repeat-containing domain"/>
    <property type="match status" value="1"/>
</dbReference>
<feature type="region of interest" description="Disordered" evidence="9">
    <location>
        <begin position="360"/>
        <end position="413"/>
    </location>
</feature>
<feature type="non-terminal residue" evidence="11">
    <location>
        <position position="1"/>
    </location>
</feature>
<dbReference type="SMART" id="SM00248">
    <property type="entry name" value="ANK"/>
    <property type="match status" value="4"/>
</dbReference>
<proteinExistence type="predicted"/>
<organism evidence="11 12">
    <name type="scientific">Tropilaelaps mercedesae</name>
    <dbReference type="NCBI Taxonomy" id="418985"/>
    <lineage>
        <taxon>Eukaryota</taxon>
        <taxon>Metazoa</taxon>
        <taxon>Ecdysozoa</taxon>
        <taxon>Arthropoda</taxon>
        <taxon>Chelicerata</taxon>
        <taxon>Arachnida</taxon>
        <taxon>Acari</taxon>
        <taxon>Parasitiformes</taxon>
        <taxon>Mesostigmata</taxon>
        <taxon>Gamasina</taxon>
        <taxon>Dermanyssoidea</taxon>
        <taxon>Laelapidae</taxon>
        <taxon>Tropilaelaps</taxon>
    </lineage>
</organism>
<dbReference type="FunCoup" id="A0A1V9X090">
    <property type="interactions" value="17"/>
</dbReference>
<dbReference type="CDD" id="cd18297">
    <property type="entry name" value="BTB_POZ_ABTB2-like"/>
    <property type="match status" value="1"/>
</dbReference>
<dbReference type="Proteomes" id="UP000192247">
    <property type="component" value="Unassembled WGS sequence"/>
</dbReference>
<evidence type="ECO:0000313" key="12">
    <source>
        <dbReference type="Proteomes" id="UP000192247"/>
    </source>
</evidence>
<keyword evidence="3" id="KW-1052">Target cell membrane</keyword>
<accession>A0A1V9X090</accession>
<keyword evidence="5" id="KW-0528">Neurotoxin</keyword>
<evidence type="ECO:0000256" key="9">
    <source>
        <dbReference type="SAM" id="MobiDB-lite"/>
    </source>
</evidence>
<feature type="compositionally biased region" description="Polar residues" evidence="9">
    <location>
        <begin position="315"/>
        <end position="324"/>
    </location>
</feature>
<feature type="region of interest" description="Disordered" evidence="9">
    <location>
        <begin position="120"/>
        <end position="189"/>
    </location>
</feature>
<keyword evidence="12" id="KW-1185">Reference proteome</keyword>
<feature type="repeat" description="ANK" evidence="8">
    <location>
        <begin position="867"/>
        <end position="899"/>
    </location>
</feature>
<dbReference type="PROSITE" id="PS50097">
    <property type="entry name" value="BTB"/>
    <property type="match status" value="1"/>
</dbReference>
<dbReference type="InterPro" id="IPR002110">
    <property type="entry name" value="Ankyrin_rpt"/>
</dbReference>
<keyword evidence="2" id="KW-0268">Exocytosis</keyword>
<evidence type="ECO:0000256" key="2">
    <source>
        <dbReference type="ARBA" id="ARBA00022483"/>
    </source>
</evidence>
<gene>
    <name evidence="11" type="ORF">BIW11_13935</name>
</gene>
<feature type="region of interest" description="Disordered" evidence="9">
    <location>
        <begin position="251"/>
        <end position="283"/>
    </location>
</feature>
<dbReference type="SUPFAM" id="SSF47113">
    <property type="entry name" value="Histone-fold"/>
    <property type="match status" value="1"/>
</dbReference>
<evidence type="ECO:0000256" key="5">
    <source>
        <dbReference type="ARBA" id="ARBA00023028"/>
    </source>
</evidence>
<dbReference type="PANTHER" id="PTHR46071:SF2">
    <property type="entry name" value="ANKYRIN REPEAT AND BTB_POZ DOMAIN-CONTAINING PROTEIN 2-LIKE PROTEIN"/>
    <property type="match status" value="1"/>
</dbReference>
<feature type="region of interest" description="Disordered" evidence="9">
    <location>
        <begin position="68"/>
        <end position="90"/>
    </location>
</feature>
<dbReference type="InterPro" id="IPR036770">
    <property type="entry name" value="Ankyrin_rpt-contain_sf"/>
</dbReference>
<keyword evidence="7" id="KW-0472">Membrane</keyword>
<feature type="repeat" description="ANK" evidence="8">
    <location>
        <begin position="913"/>
        <end position="945"/>
    </location>
</feature>
<feature type="compositionally biased region" description="Low complexity" evidence="9">
    <location>
        <begin position="154"/>
        <end position="187"/>
    </location>
</feature>
<feature type="compositionally biased region" description="Basic residues" evidence="9">
    <location>
        <begin position="139"/>
        <end position="153"/>
    </location>
</feature>
<dbReference type="InterPro" id="IPR000210">
    <property type="entry name" value="BTB/POZ_dom"/>
</dbReference>
<keyword evidence="5" id="KW-0800">Toxin</keyword>
<dbReference type="STRING" id="418985.A0A1V9X090"/>
<dbReference type="Pfam" id="PF26281">
    <property type="entry name" value="Histone_ABTB"/>
    <property type="match status" value="1"/>
</dbReference>
<dbReference type="InParanoid" id="A0A1V9X090"/>
<dbReference type="EMBL" id="MNPL01031204">
    <property type="protein sequence ID" value="OQR66772.1"/>
    <property type="molecule type" value="Genomic_DNA"/>
</dbReference>
<evidence type="ECO:0000256" key="8">
    <source>
        <dbReference type="PROSITE-ProRule" id="PRU00023"/>
    </source>
</evidence>
<feature type="region of interest" description="Disordered" evidence="9">
    <location>
        <begin position="299"/>
        <end position="324"/>
    </location>
</feature>
<keyword evidence="7" id="KW-1053">Target membrane</keyword>
<dbReference type="InterPro" id="IPR011333">
    <property type="entry name" value="SKP1/BTB/POZ_sf"/>
</dbReference>
<protein>
    <submittedName>
        <fullName evidence="11">Ankyrin repeat and BTB/POZ domain-containing protein 2-like</fullName>
    </submittedName>
</protein>
<dbReference type="GO" id="GO:0006887">
    <property type="term" value="P:exocytosis"/>
    <property type="evidence" value="ECO:0007669"/>
    <property type="project" value="UniProtKB-KW"/>
</dbReference>
<dbReference type="PROSITE" id="PS50297">
    <property type="entry name" value="ANK_REP_REGION"/>
    <property type="match status" value="2"/>
</dbReference>
<evidence type="ECO:0000313" key="11">
    <source>
        <dbReference type="EMBL" id="OQR66772.1"/>
    </source>
</evidence>
<evidence type="ECO:0000256" key="3">
    <source>
        <dbReference type="ARBA" id="ARBA00022537"/>
    </source>
</evidence>
<sequence>AAGALDLIVSPRPPSKMATELRPVPEFATFAAHVPDLIRPKPRRFSDVRQNQGPAVVVVASDRRLAPSSQWRVPGDGAAPGSTSTTSSAHFPELNCADLENDVFRDDSVVDEGAADCTPLRAQRPLQRNLAGGSAPALHRPRPRSTSRPRPHTPHAAATADAPLNGIRGRSPSSSRKSQNSRSNSASLLTNREKFAGLDVLSGCESARCKDDAPMADPVGFDGGNQESSPCEDYEVYDIDATNVLVNVERRTGGSSSLSNSDSLSSTEKGEVRRRSLPQRMKQRRRNILSFPQSLDLLLQQQQQQKQKSRYDSSGHASMTESTASDYALSPCGIAKETEKNMVAFDPEQLLHKLNLSAGNASLTTNGTTRSQRSAVSTDSDDQVTCTSLPSTKKSSTSSRVLHQSSTETVATNMTSNATDEFVWLDSSLAGTVTQRLAPLQRPPWSTIDLHRVLENSTKLREFLPRISRDSLPKLSYLLQRPLARIAREAQRFARAVGVCGKSEVTSALWIVLPPWLAHSCVKACHRSAAIFGGASCSRQSKSTRAGLSLSVGLFHRWALDNALGPLIPEMAAVFLTAALENILEEIVLACLRQVVQVPLLCYEKVSASSLDSALSDSRDLFGLFQPYVQLTSSRSALGVPVLPRWPVQVPKRGDEHSMLTTCVAGLGELEELITKALHLLNMAMRPAWGSHVVRWSSAGTRALFHFTRCSQLEHFQTAAPPSATMAPGTVTNGTTNLPVLPHLTRGAPNNSLLSDHSRSQPLPPLIEWIRVAAAFAVHRHNSFTVDDNDVLQAARLLLPGVDCPIRPFGIQQEQIEFLPDKVTSAEAARLVNTRAALRFLGSSARLDIIHSVLKQLPNGVNTLNEEGLSALMVAAIRGDEGSIKCLLSAGADPELATPACTNSHPGARPECQLWTALSYAVAHGHVEAAKMLLEGGANVEGGGDSQPTDTPLQLAAAAAHHDLITLLLSFGAHPYLATSTADTQSYAQGGLSRAGAPSPVALAAAHGHRAVLHRLVSHPLQGASPQAAVSLEEILSEGSQSTLQRKTRQYKFSKNQWRCLQEAMYHSAENGFVEVTLDLRNMGVPWTLHSWSKSLSACHELGRESVADEILREFQPAWVHEGPNQLTEDTLPLLFGLFSYSKNEATTLLVADILSQISTVCGNGSSAAPLAAPSPPAMGPCIDARFVNSVEMSDVRFAVEGRPFYAHRIILVNASPRFAEMLHTASGVASDQLIAINDIRYPIFQMVMEYLYKGDFDGLALASSQDCLELLTAAHYFQLEPLVAYCEHICSKRVTVENIVSVLMHARVYHAQNLLDFCLLFILDHLVALLSYDGSIRKMLVNGGDVEILEGLKKTLTKQIRHRPANLNHLPIVMHGKSPIV</sequence>
<name>A0A1V9X090_9ACAR</name>
<evidence type="ECO:0000256" key="7">
    <source>
        <dbReference type="ARBA" id="ARBA00023298"/>
    </source>
</evidence>
<dbReference type="OrthoDB" id="2316821at2759"/>
<dbReference type="GO" id="GO:0046982">
    <property type="term" value="F:protein heterodimerization activity"/>
    <property type="evidence" value="ECO:0007669"/>
    <property type="project" value="InterPro"/>
</dbReference>
<dbReference type="Pfam" id="PF12796">
    <property type="entry name" value="Ank_2"/>
    <property type="match status" value="1"/>
</dbReference>
<keyword evidence="4" id="KW-0677">Repeat</keyword>
<comment type="subcellular location">
    <subcellularLocation>
        <location evidence="1">Target cell membrane</location>
    </subcellularLocation>
</comment>
<evidence type="ECO:0000256" key="6">
    <source>
        <dbReference type="ARBA" id="ARBA00023043"/>
    </source>
</evidence>
<dbReference type="Gene3D" id="1.10.20.10">
    <property type="entry name" value="Histone, subunit A"/>
    <property type="match status" value="1"/>
</dbReference>
<dbReference type="SUPFAM" id="SSF48403">
    <property type="entry name" value="Ankyrin repeat"/>
    <property type="match status" value="1"/>
</dbReference>
<evidence type="ECO:0000256" key="1">
    <source>
        <dbReference type="ARBA" id="ARBA00004175"/>
    </source>
</evidence>